<feature type="signal peptide" evidence="8">
    <location>
        <begin position="1"/>
        <end position="21"/>
    </location>
</feature>
<dbReference type="SUPFAM" id="SSF56954">
    <property type="entry name" value="Outer membrane efflux proteins (OEP)"/>
    <property type="match status" value="1"/>
</dbReference>
<evidence type="ECO:0000313" key="9">
    <source>
        <dbReference type="EMBL" id="SEF52625.1"/>
    </source>
</evidence>
<evidence type="ECO:0000256" key="2">
    <source>
        <dbReference type="ARBA" id="ARBA00007613"/>
    </source>
</evidence>
<protein>
    <submittedName>
        <fullName evidence="9">Outer membrane protein TolC</fullName>
    </submittedName>
</protein>
<dbReference type="GO" id="GO:0015562">
    <property type="term" value="F:efflux transmembrane transporter activity"/>
    <property type="evidence" value="ECO:0007669"/>
    <property type="project" value="InterPro"/>
</dbReference>
<evidence type="ECO:0000256" key="7">
    <source>
        <dbReference type="ARBA" id="ARBA00023237"/>
    </source>
</evidence>
<dbReference type="OrthoDB" id="9771205at2"/>
<evidence type="ECO:0000313" key="10">
    <source>
        <dbReference type="Proteomes" id="UP000236736"/>
    </source>
</evidence>
<dbReference type="PANTHER" id="PTHR30026">
    <property type="entry name" value="OUTER MEMBRANE PROTEIN TOLC"/>
    <property type="match status" value="1"/>
</dbReference>
<comment type="subcellular location">
    <subcellularLocation>
        <location evidence="1">Cell outer membrane</location>
    </subcellularLocation>
</comment>
<dbReference type="RefSeq" id="WP_103923181.1">
    <property type="nucleotide sequence ID" value="NZ_FNVR01000002.1"/>
</dbReference>
<dbReference type="EMBL" id="FNVR01000002">
    <property type="protein sequence ID" value="SEF52625.1"/>
    <property type="molecule type" value="Genomic_DNA"/>
</dbReference>
<reference evidence="10" key="1">
    <citation type="submission" date="2016-10" db="EMBL/GenBank/DDBJ databases">
        <authorList>
            <person name="Varghese N."/>
            <person name="Submissions S."/>
        </authorList>
    </citation>
    <scope>NUCLEOTIDE SEQUENCE [LARGE SCALE GENOMIC DNA]</scope>
    <source>
        <strain evidence="10">DSM 17298</strain>
    </source>
</reference>
<sequence>MKKLAILLVLSVSVLSLGAQAQEALDIEKAIQIGLEKNLQIKIGVENVALRELDKKIGAGTFFMPVIDGNYLRSFATEDVTQTFVNDPENPRQIDDAKSRNKTYSFVGIYGFRPESVVTMKRLGVLSEISELDSKVIVENTVAGISTAYYLLILELQRYQVLKETLRLSKARLDIAQAQYELGGAGKRDFLTAQVDYNADSSLLITQEQIIQNTRVNLNELLAIDPETEFLLQDTTITIGETLSLETLNENAFVENKLLLVNQRLNNDAYLQIKELQTSRLPGLNLNSSYTNQVFNSDAGFLLQNERQGLNYGGNITLNLFSGLTLNRRIQSAKVNKRIQDYSLEQYEIQLKSDIQRAYNVYSKNLQLLKIEEVNYEVAKENSEIALERFRLGIASYLEFRDAQVNLLTAENRLITAIFNIKEQEIELMRLSGKIFFDTSYEDFSINP</sequence>
<dbReference type="GO" id="GO:0015288">
    <property type="term" value="F:porin activity"/>
    <property type="evidence" value="ECO:0007669"/>
    <property type="project" value="TreeGrafter"/>
</dbReference>
<keyword evidence="5" id="KW-0812">Transmembrane</keyword>
<dbReference type="Gene3D" id="1.20.1600.10">
    <property type="entry name" value="Outer membrane efflux proteins (OEP)"/>
    <property type="match status" value="1"/>
</dbReference>
<keyword evidence="7" id="KW-0998">Cell outer membrane</keyword>
<dbReference type="PANTHER" id="PTHR30026:SF20">
    <property type="entry name" value="OUTER MEMBRANE PROTEIN TOLC"/>
    <property type="match status" value="1"/>
</dbReference>
<dbReference type="GO" id="GO:1990281">
    <property type="term" value="C:efflux pump complex"/>
    <property type="evidence" value="ECO:0007669"/>
    <property type="project" value="TreeGrafter"/>
</dbReference>
<evidence type="ECO:0000256" key="1">
    <source>
        <dbReference type="ARBA" id="ARBA00004442"/>
    </source>
</evidence>
<evidence type="ECO:0000256" key="3">
    <source>
        <dbReference type="ARBA" id="ARBA00022448"/>
    </source>
</evidence>
<name>A0A1H5SQ15_9BACT</name>
<dbReference type="AlphaFoldDB" id="A0A1H5SQ15"/>
<gene>
    <name evidence="9" type="ORF">SAMN03080598_00450</name>
</gene>
<keyword evidence="10" id="KW-1185">Reference proteome</keyword>
<comment type="similarity">
    <text evidence="2">Belongs to the outer membrane factor (OMF) (TC 1.B.17) family.</text>
</comment>
<organism evidence="9 10">
    <name type="scientific">Algoriphagus boritolerans DSM 17298 = JCM 18970</name>
    <dbReference type="NCBI Taxonomy" id="1120964"/>
    <lineage>
        <taxon>Bacteria</taxon>
        <taxon>Pseudomonadati</taxon>
        <taxon>Bacteroidota</taxon>
        <taxon>Cytophagia</taxon>
        <taxon>Cytophagales</taxon>
        <taxon>Cyclobacteriaceae</taxon>
        <taxon>Algoriphagus</taxon>
    </lineage>
</organism>
<dbReference type="Pfam" id="PF02321">
    <property type="entry name" value="OEP"/>
    <property type="match status" value="1"/>
</dbReference>
<evidence type="ECO:0000256" key="4">
    <source>
        <dbReference type="ARBA" id="ARBA00022452"/>
    </source>
</evidence>
<keyword evidence="6" id="KW-0472">Membrane</keyword>
<dbReference type="STRING" id="1120964.GCA_001313265_00873"/>
<feature type="chain" id="PRO_5009284217" evidence="8">
    <location>
        <begin position="22"/>
        <end position="448"/>
    </location>
</feature>
<evidence type="ECO:0000256" key="6">
    <source>
        <dbReference type="ARBA" id="ARBA00023136"/>
    </source>
</evidence>
<keyword evidence="8" id="KW-0732">Signal</keyword>
<dbReference type="Proteomes" id="UP000236736">
    <property type="component" value="Unassembled WGS sequence"/>
</dbReference>
<dbReference type="GO" id="GO:0009279">
    <property type="term" value="C:cell outer membrane"/>
    <property type="evidence" value="ECO:0007669"/>
    <property type="project" value="UniProtKB-SubCell"/>
</dbReference>
<dbReference type="InterPro" id="IPR003423">
    <property type="entry name" value="OMP_efflux"/>
</dbReference>
<evidence type="ECO:0000256" key="5">
    <source>
        <dbReference type="ARBA" id="ARBA00022692"/>
    </source>
</evidence>
<evidence type="ECO:0000256" key="8">
    <source>
        <dbReference type="SAM" id="SignalP"/>
    </source>
</evidence>
<proteinExistence type="inferred from homology"/>
<keyword evidence="3" id="KW-0813">Transport</keyword>
<dbReference type="InterPro" id="IPR051906">
    <property type="entry name" value="TolC-like"/>
</dbReference>
<accession>A0A1H5SQ15</accession>
<keyword evidence="4" id="KW-1134">Transmembrane beta strand</keyword>